<organism evidence="5 6">
    <name type="scientific">Prauserella halophila</name>
    <dbReference type="NCBI Taxonomy" id="185641"/>
    <lineage>
        <taxon>Bacteria</taxon>
        <taxon>Bacillati</taxon>
        <taxon>Actinomycetota</taxon>
        <taxon>Actinomycetes</taxon>
        <taxon>Pseudonocardiales</taxon>
        <taxon>Pseudonocardiaceae</taxon>
        <taxon>Prauserella</taxon>
    </lineage>
</organism>
<dbReference type="PANTHER" id="PTHR48078">
    <property type="entry name" value="THREONINE DEHYDRATASE, MITOCHONDRIAL-RELATED"/>
    <property type="match status" value="1"/>
</dbReference>
<dbReference type="InterPro" id="IPR050147">
    <property type="entry name" value="Ser/Thr_Dehydratase"/>
</dbReference>
<dbReference type="PROSITE" id="PS00165">
    <property type="entry name" value="DEHYDRATASE_SER_THR"/>
    <property type="match status" value="1"/>
</dbReference>
<evidence type="ECO:0000259" key="4">
    <source>
        <dbReference type="Pfam" id="PF00291"/>
    </source>
</evidence>
<comment type="cofactor">
    <cofactor evidence="1">
        <name>pyridoxal 5'-phosphate</name>
        <dbReference type="ChEBI" id="CHEBI:597326"/>
    </cofactor>
</comment>
<reference evidence="5 6" key="1">
    <citation type="journal article" date="2019" name="Int. J. Syst. Evol. Microbiol.">
        <title>The Global Catalogue of Microorganisms (GCM) 10K type strain sequencing project: providing services to taxonomists for standard genome sequencing and annotation.</title>
        <authorList>
            <consortium name="The Broad Institute Genomics Platform"/>
            <consortium name="The Broad Institute Genome Sequencing Center for Infectious Disease"/>
            <person name="Wu L."/>
            <person name="Ma J."/>
        </authorList>
    </citation>
    <scope>NUCLEOTIDE SEQUENCE [LARGE SCALE GENOMIC DNA]</scope>
    <source>
        <strain evidence="5 6">JCM 13023</strain>
    </source>
</reference>
<proteinExistence type="predicted"/>
<evidence type="ECO:0000256" key="1">
    <source>
        <dbReference type="ARBA" id="ARBA00001933"/>
    </source>
</evidence>
<evidence type="ECO:0000256" key="3">
    <source>
        <dbReference type="ARBA" id="ARBA00023239"/>
    </source>
</evidence>
<dbReference type="InterPro" id="IPR036052">
    <property type="entry name" value="TrpB-like_PALP_sf"/>
</dbReference>
<evidence type="ECO:0000313" key="5">
    <source>
        <dbReference type="EMBL" id="GAA1227526.1"/>
    </source>
</evidence>
<sequence length="314" mass="31423">MLTAADVAAARERIRGHIRTTPLVQADPAECRADPAATVWFKLEHLQHTGSFKARGAYNRILTAAADGHLTDAGVVAASGGNAGLAVAHAAARQGVPARVHVPETAPAVKQAKLAELGATVVATGTKYADAYDAATTDIAETGALFCHAYDQPEICAGQGTLGAELLDQTGGVDTILVAVGGGGLLAGIAAAAEGRAHVVGVEPATIPTLHTALAEGGPVAVDVSGVAADALGATRIGEIAHAVATRTGVTSVLVDDADIVAARTLLWQKFRLVVEHGTAAALAALLSGAYRPAAGERVAVVLCGANTDPSDLA</sequence>
<protein>
    <submittedName>
        <fullName evidence="5">Threonine/serine dehydratase</fullName>
    </submittedName>
</protein>
<keyword evidence="6" id="KW-1185">Reference proteome</keyword>
<dbReference type="InterPro" id="IPR000634">
    <property type="entry name" value="Ser/Thr_deHydtase_PyrdxlP-BS"/>
</dbReference>
<dbReference type="NCBIfam" id="NF006094">
    <property type="entry name" value="PRK08246.1"/>
    <property type="match status" value="1"/>
</dbReference>
<keyword evidence="2" id="KW-0663">Pyridoxal phosphate</keyword>
<evidence type="ECO:0000313" key="6">
    <source>
        <dbReference type="Proteomes" id="UP001500653"/>
    </source>
</evidence>
<keyword evidence="3" id="KW-0456">Lyase</keyword>
<name>A0ABN1VZG7_9PSEU</name>
<dbReference type="Proteomes" id="UP001500653">
    <property type="component" value="Unassembled WGS sequence"/>
</dbReference>
<dbReference type="Pfam" id="PF00291">
    <property type="entry name" value="PALP"/>
    <property type="match status" value="1"/>
</dbReference>
<comment type="caution">
    <text evidence="5">The sequence shown here is derived from an EMBL/GenBank/DDBJ whole genome shotgun (WGS) entry which is preliminary data.</text>
</comment>
<evidence type="ECO:0000256" key="2">
    <source>
        <dbReference type="ARBA" id="ARBA00022898"/>
    </source>
</evidence>
<gene>
    <name evidence="5" type="ORF">GCM10009676_07260</name>
</gene>
<accession>A0ABN1VZG7</accession>
<dbReference type="SUPFAM" id="SSF53686">
    <property type="entry name" value="Tryptophan synthase beta subunit-like PLP-dependent enzymes"/>
    <property type="match status" value="1"/>
</dbReference>
<dbReference type="InterPro" id="IPR001926">
    <property type="entry name" value="TrpB-like_PALP"/>
</dbReference>
<dbReference type="EMBL" id="BAAALN010000002">
    <property type="protein sequence ID" value="GAA1227526.1"/>
    <property type="molecule type" value="Genomic_DNA"/>
</dbReference>
<dbReference type="PANTHER" id="PTHR48078:SF6">
    <property type="entry name" value="L-THREONINE DEHYDRATASE CATABOLIC TDCB"/>
    <property type="match status" value="1"/>
</dbReference>
<dbReference type="RefSeq" id="WP_253865052.1">
    <property type="nucleotide sequence ID" value="NZ_JAMTCQ010000011.1"/>
</dbReference>
<feature type="domain" description="Tryptophan synthase beta chain-like PALP" evidence="4">
    <location>
        <begin position="14"/>
        <end position="305"/>
    </location>
</feature>
<dbReference type="Gene3D" id="3.40.50.1100">
    <property type="match status" value="2"/>
</dbReference>